<feature type="domain" description="Cyclic nucleotide-binding" evidence="1">
    <location>
        <begin position="4"/>
        <end position="127"/>
    </location>
</feature>
<comment type="caution">
    <text evidence="2">The sequence shown here is derived from an EMBL/GenBank/DDBJ whole genome shotgun (WGS) entry which is preliminary data.</text>
</comment>
<evidence type="ECO:0000259" key="1">
    <source>
        <dbReference type="PROSITE" id="PS50042"/>
    </source>
</evidence>
<dbReference type="AlphaFoldDB" id="A0A0R2JQ15"/>
<organism evidence="2 3">
    <name type="scientific">Weissella minor</name>
    <dbReference type="NCBI Taxonomy" id="1620"/>
    <lineage>
        <taxon>Bacteria</taxon>
        <taxon>Bacillati</taxon>
        <taxon>Bacillota</taxon>
        <taxon>Bacilli</taxon>
        <taxon>Lactobacillales</taxon>
        <taxon>Lactobacillaceae</taxon>
        <taxon>Weissella</taxon>
    </lineage>
</organism>
<dbReference type="PATRIC" id="fig|1620.3.peg.489"/>
<dbReference type="InterPro" id="IPR000595">
    <property type="entry name" value="cNMP-bd_dom"/>
</dbReference>
<dbReference type="CDD" id="cd00038">
    <property type="entry name" value="CAP_ED"/>
    <property type="match status" value="1"/>
</dbReference>
<evidence type="ECO:0000313" key="3">
    <source>
        <dbReference type="Proteomes" id="UP000051673"/>
    </source>
</evidence>
<reference evidence="2 3" key="1">
    <citation type="journal article" date="2015" name="Genome Announc.">
        <title>Expanding the biotechnology potential of lactobacilli through comparative genomics of 213 strains and associated genera.</title>
        <authorList>
            <person name="Sun Z."/>
            <person name="Harris H.M."/>
            <person name="McCann A."/>
            <person name="Guo C."/>
            <person name="Argimon S."/>
            <person name="Zhang W."/>
            <person name="Yang X."/>
            <person name="Jeffery I.B."/>
            <person name="Cooney J.C."/>
            <person name="Kagawa T.F."/>
            <person name="Liu W."/>
            <person name="Song Y."/>
            <person name="Salvetti E."/>
            <person name="Wrobel A."/>
            <person name="Rasinkangas P."/>
            <person name="Parkhill J."/>
            <person name="Rea M.C."/>
            <person name="O'Sullivan O."/>
            <person name="Ritari J."/>
            <person name="Douillard F.P."/>
            <person name="Paul Ross R."/>
            <person name="Yang R."/>
            <person name="Briner A.E."/>
            <person name="Felis G.E."/>
            <person name="de Vos W.M."/>
            <person name="Barrangou R."/>
            <person name="Klaenhammer T.R."/>
            <person name="Caufield P.W."/>
            <person name="Cui Y."/>
            <person name="Zhang H."/>
            <person name="O'Toole P.W."/>
        </authorList>
    </citation>
    <scope>NUCLEOTIDE SEQUENCE [LARGE SCALE GENOMIC DNA]</scope>
    <source>
        <strain evidence="2 3">DSM 20014</strain>
    </source>
</reference>
<keyword evidence="3" id="KW-1185">Reference proteome</keyword>
<dbReference type="RefSeq" id="WP_057787828.1">
    <property type="nucleotide sequence ID" value="NZ_JQCD01000024.1"/>
</dbReference>
<dbReference type="EMBL" id="JQCD01000024">
    <property type="protein sequence ID" value="KRN76972.1"/>
    <property type="molecule type" value="Genomic_DNA"/>
</dbReference>
<proteinExistence type="predicted"/>
<evidence type="ECO:0000313" key="2">
    <source>
        <dbReference type="EMBL" id="KRN76972.1"/>
    </source>
</evidence>
<accession>A0A0R2JQ15</accession>
<name>A0A0R2JQ15_9LACO</name>
<dbReference type="SUPFAM" id="SSF51206">
    <property type="entry name" value="cAMP-binding domain-like"/>
    <property type="match status" value="1"/>
</dbReference>
<gene>
    <name evidence="2" type="ORF">IV67_GL000484</name>
</gene>
<dbReference type="InterPro" id="IPR014710">
    <property type="entry name" value="RmlC-like_jellyroll"/>
</dbReference>
<dbReference type="PROSITE" id="PS50042">
    <property type="entry name" value="CNMP_BINDING_3"/>
    <property type="match status" value="1"/>
</dbReference>
<dbReference type="Gene3D" id="2.60.120.10">
    <property type="entry name" value="Jelly Rolls"/>
    <property type="match status" value="1"/>
</dbReference>
<dbReference type="Proteomes" id="UP000051673">
    <property type="component" value="Unassembled WGS sequence"/>
</dbReference>
<dbReference type="STRING" id="1620.IV67_GL000484"/>
<protein>
    <recommendedName>
        <fullName evidence="1">Cyclic nucleotide-binding domain-containing protein</fullName>
    </recommendedName>
</protein>
<sequence>MPNTFFDLIEDSNLKFSDIKQYCTKKSVKSHEILLNEGDVANACFIVEKGILRLWNNYEGKDITVQFFFEGQGVSSFESLYLNEPSKFSIDALEDSNVYVLNKANLNLLITQYPEIENLITKQIAHRFIAYTNYFLSRIKDKPEDRYKALIQVEGDNMRRVPDHYIASYLGITSVSLSRIKKRIYDSKR</sequence>
<dbReference type="Pfam" id="PF00027">
    <property type="entry name" value="cNMP_binding"/>
    <property type="match status" value="1"/>
</dbReference>
<dbReference type="OrthoDB" id="9798104at2"/>
<dbReference type="InterPro" id="IPR018490">
    <property type="entry name" value="cNMP-bd_dom_sf"/>
</dbReference>